<dbReference type="InterPro" id="IPR027417">
    <property type="entry name" value="P-loop_NTPase"/>
</dbReference>
<dbReference type="OrthoDB" id="341217at2"/>
<dbReference type="UniPathway" id="UPA00087">
    <property type="reaction ID" value="UER00175"/>
</dbReference>
<protein>
    <recommendedName>
        <fullName evidence="6">Ribose 1,5-bisphosphate phosphokinase PhnN</fullName>
        <ecNumber evidence="6">2.7.4.23</ecNumber>
    </recommendedName>
    <alternativeName>
        <fullName evidence="6">Ribose 1,5-bisphosphokinase</fullName>
    </alternativeName>
</protein>
<evidence type="ECO:0000259" key="7">
    <source>
        <dbReference type="SMART" id="SM00072"/>
    </source>
</evidence>
<dbReference type="EC" id="2.7.4.23" evidence="6"/>
<comment type="function">
    <text evidence="6">Catalyzes the phosphorylation of ribose 1,5-bisphosphate to 5-phospho-D-ribosyl alpha-1-diphosphate (PRPP).</text>
</comment>
<dbReference type="GO" id="GO:0005829">
    <property type="term" value="C:cytosol"/>
    <property type="evidence" value="ECO:0007669"/>
    <property type="project" value="TreeGrafter"/>
</dbReference>
<keyword evidence="8" id="KW-0418">Kinase</keyword>
<dbReference type="HAMAP" id="MF_00836">
    <property type="entry name" value="PhnN"/>
    <property type="match status" value="1"/>
</dbReference>
<dbReference type="InterPro" id="IPR012699">
    <property type="entry name" value="PhnN"/>
</dbReference>
<dbReference type="SUPFAM" id="SSF52540">
    <property type="entry name" value="P-loop containing nucleoside triphosphate hydrolases"/>
    <property type="match status" value="1"/>
</dbReference>
<accession>A0A0R3MB67</accession>
<dbReference type="GO" id="GO:0019634">
    <property type="term" value="P:organic phosphonate metabolic process"/>
    <property type="evidence" value="ECO:0007669"/>
    <property type="project" value="UniProtKB-UniRule"/>
</dbReference>
<dbReference type="InterPro" id="IPR008145">
    <property type="entry name" value="GK/Ca_channel_bsu"/>
</dbReference>
<comment type="similarity">
    <text evidence="6">Belongs to the ribose 1,5-bisphosphokinase family.</text>
</comment>
<keyword evidence="9" id="KW-1185">Reference proteome</keyword>
<evidence type="ECO:0000256" key="6">
    <source>
        <dbReference type="HAMAP-Rule" id="MF_00836"/>
    </source>
</evidence>
<keyword evidence="4 6" id="KW-0547">Nucleotide-binding</keyword>
<evidence type="ECO:0000256" key="4">
    <source>
        <dbReference type="ARBA" id="ARBA00022741"/>
    </source>
</evidence>
<dbReference type="GO" id="GO:0005524">
    <property type="term" value="F:ATP binding"/>
    <property type="evidence" value="ECO:0007669"/>
    <property type="project" value="UniProtKB-KW"/>
</dbReference>
<dbReference type="PANTHER" id="PTHR23117:SF8">
    <property type="entry name" value="RIBOSE 1,5-BISPHOSPHATE PHOSPHOKINASE PHNN"/>
    <property type="match status" value="1"/>
</dbReference>
<dbReference type="NCBIfam" id="TIGR02322">
    <property type="entry name" value="phosphon_PhnN"/>
    <property type="match status" value="1"/>
</dbReference>
<dbReference type="GO" id="GO:0033863">
    <property type="term" value="F:ribose 1,5-bisphosphate phosphokinase activity"/>
    <property type="evidence" value="ECO:0007669"/>
    <property type="project" value="UniProtKB-UniRule"/>
</dbReference>
<name>A0A0R3MB67_9BRAD</name>
<feature type="domain" description="Guanylate kinase/L-type calcium channel beta subunit" evidence="7">
    <location>
        <begin position="18"/>
        <end position="196"/>
    </location>
</feature>
<evidence type="ECO:0000313" key="8">
    <source>
        <dbReference type="EMBL" id="KRR17018.1"/>
    </source>
</evidence>
<comment type="caution">
    <text evidence="8">The sequence shown here is derived from an EMBL/GenBank/DDBJ whole genome shotgun (WGS) entry which is preliminary data.</text>
</comment>
<dbReference type="GO" id="GO:0006015">
    <property type="term" value="P:5-phosphoribose 1-diphosphate biosynthetic process"/>
    <property type="evidence" value="ECO:0007669"/>
    <property type="project" value="UniProtKB-UniRule"/>
</dbReference>
<gene>
    <name evidence="6" type="primary">phnN</name>
    <name evidence="8" type="ORF">CQ13_12535</name>
</gene>
<evidence type="ECO:0000256" key="2">
    <source>
        <dbReference type="ARBA" id="ARBA00005069"/>
    </source>
</evidence>
<dbReference type="EMBL" id="LLYA01000214">
    <property type="protein sequence ID" value="KRR17018.1"/>
    <property type="molecule type" value="Genomic_DNA"/>
</dbReference>
<evidence type="ECO:0000256" key="3">
    <source>
        <dbReference type="ARBA" id="ARBA00022679"/>
    </source>
</evidence>
<evidence type="ECO:0000256" key="1">
    <source>
        <dbReference type="ARBA" id="ARBA00000373"/>
    </source>
</evidence>
<keyword evidence="3 6" id="KW-0808">Transferase</keyword>
<organism evidence="8 9">
    <name type="scientific">Bradyrhizobium retamae</name>
    <dbReference type="NCBI Taxonomy" id="1300035"/>
    <lineage>
        <taxon>Bacteria</taxon>
        <taxon>Pseudomonadati</taxon>
        <taxon>Pseudomonadota</taxon>
        <taxon>Alphaproteobacteria</taxon>
        <taxon>Hyphomicrobiales</taxon>
        <taxon>Nitrobacteraceae</taxon>
        <taxon>Bradyrhizobium</taxon>
    </lineage>
</organism>
<dbReference type="AlphaFoldDB" id="A0A0R3MB67"/>
<dbReference type="RefSeq" id="WP_057847757.1">
    <property type="nucleotide sequence ID" value="NZ_LLYA01000214.1"/>
</dbReference>
<reference evidence="8 9" key="1">
    <citation type="submission" date="2014-03" db="EMBL/GenBank/DDBJ databases">
        <title>Bradyrhizobium valentinum sp. nov., isolated from effective nodules of Lupinus mariae-josephae, a lupine endemic of basic-lime soils in Eastern Spain.</title>
        <authorList>
            <person name="Duran D."/>
            <person name="Rey L."/>
            <person name="Navarro A."/>
            <person name="Busquets A."/>
            <person name="Imperial J."/>
            <person name="Ruiz-Argueso T."/>
        </authorList>
    </citation>
    <scope>NUCLEOTIDE SEQUENCE [LARGE SCALE GENOMIC DNA]</scope>
    <source>
        <strain evidence="8 9">Ro19</strain>
    </source>
</reference>
<comment type="catalytic activity">
    <reaction evidence="1 6">
        <text>alpha-D-ribose 1,5-bisphosphate + ATP = 5-phospho-alpha-D-ribose 1-diphosphate + ADP</text>
        <dbReference type="Rhea" id="RHEA:20109"/>
        <dbReference type="ChEBI" id="CHEBI:30616"/>
        <dbReference type="ChEBI" id="CHEBI:58017"/>
        <dbReference type="ChEBI" id="CHEBI:68688"/>
        <dbReference type="ChEBI" id="CHEBI:456216"/>
        <dbReference type="EC" id="2.7.4.23"/>
    </reaction>
</comment>
<dbReference type="Gene3D" id="3.40.50.300">
    <property type="entry name" value="P-loop containing nucleotide triphosphate hydrolases"/>
    <property type="match status" value="1"/>
</dbReference>
<dbReference type="SMART" id="SM00072">
    <property type="entry name" value="GuKc"/>
    <property type="match status" value="1"/>
</dbReference>
<evidence type="ECO:0000313" key="9">
    <source>
        <dbReference type="Proteomes" id="UP000052023"/>
    </source>
</evidence>
<dbReference type="Proteomes" id="UP000052023">
    <property type="component" value="Unassembled WGS sequence"/>
</dbReference>
<dbReference type="Pfam" id="PF00625">
    <property type="entry name" value="Guanylate_kin"/>
    <property type="match status" value="1"/>
</dbReference>
<proteinExistence type="inferred from homology"/>
<keyword evidence="5 6" id="KW-0067">ATP-binding</keyword>
<comment type="pathway">
    <text evidence="2 6">Metabolic intermediate biosynthesis; 5-phospho-alpha-D-ribose 1-diphosphate biosynthesis; 5-phospho-alpha-D-ribose 1-diphosphate from D-ribose 5-phosphate (route II): step 3/3.</text>
</comment>
<dbReference type="PANTHER" id="PTHR23117">
    <property type="entry name" value="GUANYLATE KINASE-RELATED"/>
    <property type="match status" value="1"/>
</dbReference>
<evidence type="ECO:0000256" key="5">
    <source>
        <dbReference type="ARBA" id="ARBA00022840"/>
    </source>
</evidence>
<sequence length="203" mass="22230">MTESLTTSAPDQTTVIGPGRLILVVGPSGAGKDTLLGFAKMACAEEKNIVFPRRVITREASASEENEQVSAETFREALARGEYAMHWEAHGHCYALSRAIDDEIRARRTIVANVSRTVIGAMRRAYADVVVVSITAPPNVLAERLAMRRRSSDGKLEARLGRTVEDAAAAPDVTIVNTGSAEYHARQLVRVIKGEKWDDRREN</sequence>
<feature type="binding site" evidence="6">
    <location>
        <begin position="26"/>
        <end position="33"/>
    </location>
    <ligand>
        <name>ATP</name>
        <dbReference type="ChEBI" id="CHEBI:30616"/>
    </ligand>
</feature>